<protein>
    <submittedName>
        <fullName evidence="7">AI-2E family transporter</fullName>
    </submittedName>
</protein>
<keyword evidence="4 6" id="KW-1133">Transmembrane helix</keyword>
<evidence type="ECO:0000256" key="1">
    <source>
        <dbReference type="ARBA" id="ARBA00004141"/>
    </source>
</evidence>
<dbReference type="AlphaFoldDB" id="A0A9W6GXK0"/>
<comment type="similarity">
    <text evidence="2">Belongs to the autoinducer-2 exporter (AI-2E) (TC 2.A.86) family.</text>
</comment>
<dbReference type="EMBL" id="BSEC01000001">
    <property type="protein sequence ID" value="GLI94803.1"/>
    <property type="molecule type" value="Genomic_DNA"/>
</dbReference>
<feature type="transmembrane region" description="Helical" evidence="6">
    <location>
        <begin position="257"/>
        <end position="276"/>
    </location>
</feature>
<dbReference type="GO" id="GO:0055085">
    <property type="term" value="P:transmembrane transport"/>
    <property type="evidence" value="ECO:0007669"/>
    <property type="project" value="TreeGrafter"/>
</dbReference>
<keyword evidence="8" id="KW-1185">Reference proteome</keyword>
<dbReference type="PANTHER" id="PTHR21716:SF64">
    <property type="entry name" value="AI-2 TRANSPORT PROTEIN TQSA"/>
    <property type="match status" value="1"/>
</dbReference>
<gene>
    <name evidence="7" type="ORF">LMG27198_37950</name>
</gene>
<accession>A0A9W6GXK0</accession>
<dbReference type="Pfam" id="PF01594">
    <property type="entry name" value="AI-2E_transport"/>
    <property type="match status" value="1"/>
</dbReference>
<evidence type="ECO:0000256" key="6">
    <source>
        <dbReference type="SAM" id="Phobius"/>
    </source>
</evidence>
<sequence length="347" mass="37266">MSGGRLSEVMLIIIAVLAVLAVCKVAQAVVEPIVFALFIILTAWPMQKWLQARTGKALALAGSVLVTVLVVVALLAIIVWGGGQVVDWINQHIERIQESLVASTSWLEKHDIFVLSLVSDHFSSAEVVRLLQRLVMQANTILAFSMIVLLYVVLGLGETDAVAARVAALEDKNVSRQLLNAGVKIGAKFRTYMLVRTVASVATGLAVWGFLRLVGLEMAAACGVLAFALNYLPYIGSLIVTGFLTLFAFMQTGSLESALYVLAGVTLVQMVIGSYLEPVFSGEALAISPPVVLFAIVLWTYLWGALGAFLGVPLTIAMLTLFEEFASLRWAAELLSGGRLRLDAQSS</sequence>
<feature type="transmembrane region" description="Helical" evidence="6">
    <location>
        <begin position="296"/>
        <end position="322"/>
    </location>
</feature>
<feature type="transmembrane region" description="Helical" evidence="6">
    <location>
        <begin position="193"/>
        <end position="211"/>
    </location>
</feature>
<comment type="caution">
    <text evidence="7">The sequence shown here is derived from an EMBL/GenBank/DDBJ whole genome shotgun (WGS) entry which is preliminary data.</text>
</comment>
<dbReference type="Proteomes" id="UP001144323">
    <property type="component" value="Unassembled WGS sequence"/>
</dbReference>
<evidence type="ECO:0000256" key="2">
    <source>
        <dbReference type="ARBA" id="ARBA00009773"/>
    </source>
</evidence>
<organism evidence="7 8">
    <name type="scientific">Methylocystis echinoides</name>
    <dbReference type="NCBI Taxonomy" id="29468"/>
    <lineage>
        <taxon>Bacteria</taxon>
        <taxon>Pseudomonadati</taxon>
        <taxon>Pseudomonadota</taxon>
        <taxon>Alphaproteobacteria</taxon>
        <taxon>Hyphomicrobiales</taxon>
        <taxon>Methylocystaceae</taxon>
        <taxon>Methylocystis</taxon>
    </lineage>
</organism>
<name>A0A9W6GXK0_9HYPH</name>
<keyword evidence="5 6" id="KW-0472">Membrane</keyword>
<comment type="subcellular location">
    <subcellularLocation>
        <location evidence="1">Membrane</location>
        <topology evidence="1">Multi-pass membrane protein</topology>
    </subcellularLocation>
</comment>
<dbReference type="GO" id="GO:0016020">
    <property type="term" value="C:membrane"/>
    <property type="evidence" value="ECO:0007669"/>
    <property type="project" value="UniProtKB-SubCell"/>
</dbReference>
<evidence type="ECO:0000313" key="7">
    <source>
        <dbReference type="EMBL" id="GLI94803.1"/>
    </source>
</evidence>
<feature type="transmembrane region" description="Helical" evidence="6">
    <location>
        <begin position="134"/>
        <end position="156"/>
    </location>
</feature>
<evidence type="ECO:0000256" key="4">
    <source>
        <dbReference type="ARBA" id="ARBA00022989"/>
    </source>
</evidence>
<feature type="transmembrane region" description="Helical" evidence="6">
    <location>
        <begin position="57"/>
        <end position="80"/>
    </location>
</feature>
<proteinExistence type="inferred from homology"/>
<evidence type="ECO:0000313" key="8">
    <source>
        <dbReference type="Proteomes" id="UP001144323"/>
    </source>
</evidence>
<dbReference type="InterPro" id="IPR002549">
    <property type="entry name" value="AI-2E-like"/>
</dbReference>
<dbReference type="RefSeq" id="WP_281805009.1">
    <property type="nucleotide sequence ID" value="NZ_BSEC01000001.1"/>
</dbReference>
<reference evidence="7" key="1">
    <citation type="journal article" date="2023" name="Int. J. Syst. Evol. Microbiol.">
        <title>Methylocystis iwaonis sp. nov., a type II methane-oxidizing bacterium from surface soil of a rice paddy field in Japan, and emended description of the genus Methylocystis (ex Whittenbury et al. 1970) Bowman et al. 1993.</title>
        <authorList>
            <person name="Kaise H."/>
            <person name="Sawadogo J.B."/>
            <person name="Alam M.S."/>
            <person name="Ueno C."/>
            <person name="Dianou D."/>
            <person name="Shinjo R."/>
            <person name="Asakawa S."/>
        </authorList>
    </citation>
    <scope>NUCLEOTIDE SEQUENCE</scope>
    <source>
        <strain evidence="7">LMG27198</strain>
    </source>
</reference>
<feature type="transmembrane region" description="Helical" evidence="6">
    <location>
        <begin position="231"/>
        <end position="250"/>
    </location>
</feature>
<dbReference type="PANTHER" id="PTHR21716">
    <property type="entry name" value="TRANSMEMBRANE PROTEIN"/>
    <property type="match status" value="1"/>
</dbReference>
<evidence type="ECO:0000256" key="3">
    <source>
        <dbReference type="ARBA" id="ARBA00022692"/>
    </source>
</evidence>
<feature type="transmembrane region" description="Helical" evidence="6">
    <location>
        <begin position="12"/>
        <end position="45"/>
    </location>
</feature>
<evidence type="ECO:0000256" key="5">
    <source>
        <dbReference type="ARBA" id="ARBA00023136"/>
    </source>
</evidence>
<keyword evidence="3 6" id="KW-0812">Transmembrane</keyword>